<dbReference type="Pfam" id="PF12802">
    <property type="entry name" value="MarR_2"/>
    <property type="match status" value="1"/>
</dbReference>
<gene>
    <name evidence="2" type="ORF">CGE01nite_26330</name>
</gene>
<dbReference type="AlphaFoldDB" id="A0A4Y3KMW2"/>
<protein>
    <recommendedName>
        <fullName evidence="1">HTH marR-type domain-containing protein</fullName>
    </recommendedName>
</protein>
<feature type="domain" description="HTH marR-type" evidence="1">
    <location>
        <begin position="17"/>
        <end position="157"/>
    </location>
</feature>
<dbReference type="SUPFAM" id="SSF46785">
    <property type="entry name" value="Winged helix' DNA-binding domain"/>
    <property type="match status" value="1"/>
</dbReference>
<dbReference type="OrthoDB" id="162531at2"/>
<name>A0A4Y3KMW2_9CELL</name>
<dbReference type="PANTHER" id="PTHR33164">
    <property type="entry name" value="TRANSCRIPTIONAL REGULATOR, MARR FAMILY"/>
    <property type="match status" value="1"/>
</dbReference>
<dbReference type="EMBL" id="BJLQ01000033">
    <property type="protein sequence ID" value="GEA85382.1"/>
    <property type="molecule type" value="Genomic_DNA"/>
</dbReference>
<comment type="caution">
    <text evidence="2">The sequence shown here is derived from an EMBL/GenBank/DDBJ whole genome shotgun (WGS) entry which is preliminary data.</text>
</comment>
<organism evidence="2 3">
    <name type="scientific">Cellulomonas gelida</name>
    <dbReference type="NCBI Taxonomy" id="1712"/>
    <lineage>
        <taxon>Bacteria</taxon>
        <taxon>Bacillati</taxon>
        <taxon>Actinomycetota</taxon>
        <taxon>Actinomycetes</taxon>
        <taxon>Micrococcales</taxon>
        <taxon>Cellulomonadaceae</taxon>
        <taxon>Cellulomonas</taxon>
    </lineage>
</organism>
<dbReference type="InterPro" id="IPR036390">
    <property type="entry name" value="WH_DNA-bd_sf"/>
</dbReference>
<evidence type="ECO:0000313" key="3">
    <source>
        <dbReference type="Proteomes" id="UP000320461"/>
    </source>
</evidence>
<keyword evidence="3" id="KW-1185">Reference proteome</keyword>
<dbReference type="PANTHER" id="PTHR33164:SF43">
    <property type="entry name" value="HTH-TYPE TRANSCRIPTIONAL REPRESSOR YETL"/>
    <property type="match status" value="1"/>
</dbReference>
<dbReference type="Proteomes" id="UP000320461">
    <property type="component" value="Unassembled WGS sequence"/>
</dbReference>
<reference evidence="2 3" key="1">
    <citation type="submission" date="2019-06" db="EMBL/GenBank/DDBJ databases">
        <title>Whole genome shotgun sequence of Cellulomonas gelida NBRC 3748.</title>
        <authorList>
            <person name="Hosoyama A."/>
            <person name="Uohara A."/>
            <person name="Ohji S."/>
            <person name="Ichikawa N."/>
        </authorList>
    </citation>
    <scope>NUCLEOTIDE SEQUENCE [LARGE SCALE GENOMIC DNA]</scope>
    <source>
        <strain evidence="2 3">NBRC 3748</strain>
    </source>
</reference>
<evidence type="ECO:0000259" key="1">
    <source>
        <dbReference type="PROSITE" id="PS50995"/>
    </source>
</evidence>
<sequence>MRVMPEPANPAHYWYGDDPAVADVLEAVRAFRRADAAMRRRTAARMSMNETDMRALQVLIGREAEGLVTSPHHVTRELGISTASTTKLLDRLTDSGHLVRESHPTDRRAVVLRPTPHAHDEVRERLARMHRRMAEVVLAVPEASRADLVTFLRSMAAVVDDEEGTDPLRPANGPQTTR</sequence>
<accession>A0A4Y3KMW2</accession>
<dbReference type="InterPro" id="IPR000835">
    <property type="entry name" value="HTH_MarR-typ"/>
</dbReference>
<dbReference type="SMART" id="SM00347">
    <property type="entry name" value="HTH_MARR"/>
    <property type="match status" value="1"/>
</dbReference>
<dbReference type="PROSITE" id="PS50995">
    <property type="entry name" value="HTH_MARR_2"/>
    <property type="match status" value="1"/>
</dbReference>
<dbReference type="Gene3D" id="1.10.10.10">
    <property type="entry name" value="Winged helix-like DNA-binding domain superfamily/Winged helix DNA-binding domain"/>
    <property type="match status" value="1"/>
</dbReference>
<dbReference type="GO" id="GO:0003700">
    <property type="term" value="F:DNA-binding transcription factor activity"/>
    <property type="evidence" value="ECO:0007669"/>
    <property type="project" value="InterPro"/>
</dbReference>
<dbReference type="InterPro" id="IPR039422">
    <property type="entry name" value="MarR/SlyA-like"/>
</dbReference>
<evidence type="ECO:0000313" key="2">
    <source>
        <dbReference type="EMBL" id="GEA85382.1"/>
    </source>
</evidence>
<proteinExistence type="predicted"/>
<dbReference type="InterPro" id="IPR036388">
    <property type="entry name" value="WH-like_DNA-bd_sf"/>
</dbReference>
<dbReference type="GO" id="GO:0006950">
    <property type="term" value="P:response to stress"/>
    <property type="evidence" value="ECO:0007669"/>
    <property type="project" value="TreeGrafter"/>
</dbReference>